<dbReference type="InterPro" id="IPR037239">
    <property type="entry name" value="OSBP_sf"/>
</dbReference>
<comment type="caution">
    <text evidence="4">The sequence shown here is derived from an EMBL/GenBank/DDBJ whole genome shotgun (WGS) entry which is preliminary data.</text>
</comment>
<dbReference type="Gene3D" id="2.40.160.120">
    <property type="match status" value="1"/>
</dbReference>
<evidence type="ECO:0000313" key="5">
    <source>
        <dbReference type="Proteomes" id="UP000886653"/>
    </source>
</evidence>
<dbReference type="Proteomes" id="UP000886653">
    <property type="component" value="Unassembled WGS sequence"/>
</dbReference>
<organism evidence="4 5">
    <name type="scientific">Cronartium quercuum f. sp. fusiforme G11</name>
    <dbReference type="NCBI Taxonomy" id="708437"/>
    <lineage>
        <taxon>Eukaryota</taxon>
        <taxon>Fungi</taxon>
        <taxon>Dikarya</taxon>
        <taxon>Basidiomycota</taxon>
        <taxon>Pucciniomycotina</taxon>
        <taxon>Pucciniomycetes</taxon>
        <taxon>Pucciniales</taxon>
        <taxon>Coleosporiaceae</taxon>
        <taxon>Cronartium</taxon>
    </lineage>
</organism>
<keyword evidence="5" id="KW-1185">Reference proteome</keyword>
<dbReference type="Gene3D" id="3.30.70.3490">
    <property type="match status" value="1"/>
</dbReference>
<proteinExistence type="inferred from homology"/>
<evidence type="ECO:0000256" key="2">
    <source>
        <dbReference type="RuleBase" id="RU003844"/>
    </source>
</evidence>
<comment type="similarity">
    <text evidence="1 2">Belongs to the OSBP family.</text>
</comment>
<name>A0A9P6NA43_9BASI</name>
<evidence type="ECO:0000256" key="3">
    <source>
        <dbReference type="SAM" id="MobiDB-lite"/>
    </source>
</evidence>
<evidence type="ECO:0000256" key="1">
    <source>
        <dbReference type="ARBA" id="ARBA00008842"/>
    </source>
</evidence>
<dbReference type="GO" id="GO:0016020">
    <property type="term" value="C:membrane"/>
    <property type="evidence" value="ECO:0007669"/>
    <property type="project" value="TreeGrafter"/>
</dbReference>
<reference evidence="4" key="1">
    <citation type="submission" date="2013-11" db="EMBL/GenBank/DDBJ databases">
        <title>Genome sequence of the fusiform rust pathogen reveals effectors for host alternation and coevolution with pine.</title>
        <authorList>
            <consortium name="DOE Joint Genome Institute"/>
            <person name="Smith K."/>
            <person name="Pendleton A."/>
            <person name="Kubisiak T."/>
            <person name="Anderson C."/>
            <person name="Salamov A."/>
            <person name="Aerts A."/>
            <person name="Riley R."/>
            <person name="Clum A."/>
            <person name="Lindquist E."/>
            <person name="Ence D."/>
            <person name="Campbell M."/>
            <person name="Kronenberg Z."/>
            <person name="Feau N."/>
            <person name="Dhillon B."/>
            <person name="Hamelin R."/>
            <person name="Burleigh J."/>
            <person name="Smith J."/>
            <person name="Yandell M."/>
            <person name="Nelson C."/>
            <person name="Grigoriev I."/>
            <person name="Davis J."/>
        </authorList>
    </citation>
    <scope>NUCLEOTIDE SEQUENCE</scope>
    <source>
        <strain evidence="4">G11</strain>
    </source>
</reference>
<dbReference type="PROSITE" id="PS01013">
    <property type="entry name" value="OSBP"/>
    <property type="match status" value="1"/>
</dbReference>
<dbReference type="InterPro" id="IPR000648">
    <property type="entry name" value="Oxysterol-bd"/>
</dbReference>
<dbReference type="GO" id="GO:0032934">
    <property type="term" value="F:sterol binding"/>
    <property type="evidence" value="ECO:0007669"/>
    <property type="project" value="TreeGrafter"/>
</dbReference>
<gene>
    <name evidence="4" type="ORF">CROQUDRAFT_110242</name>
</gene>
<evidence type="ECO:0008006" key="6">
    <source>
        <dbReference type="Google" id="ProtNLM"/>
    </source>
</evidence>
<dbReference type="PANTHER" id="PTHR10972:SF212">
    <property type="entry name" value="OXYSTEROL-BINDING PROTEIN-LIKE PROTEIN 1"/>
    <property type="match status" value="1"/>
</dbReference>
<dbReference type="Pfam" id="PF01237">
    <property type="entry name" value="Oxysterol_BP"/>
    <property type="match status" value="1"/>
</dbReference>
<feature type="region of interest" description="Disordered" evidence="3">
    <location>
        <begin position="1"/>
        <end position="47"/>
    </location>
</feature>
<dbReference type="SUPFAM" id="SSF144000">
    <property type="entry name" value="Oxysterol-binding protein-like"/>
    <property type="match status" value="1"/>
</dbReference>
<accession>A0A9P6NA43</accession>
<sequence length="515" mass="59466">MPILNRAHSNKQTNTTTTPANINSNLNHSAPNLQSQNSNSHPHHDQNRIEQSISNQEINQQEDNDTKFKQLLSVLKKAVGVKDLGNMRLSLPANLITPMGNLEYWCYLDRPDVFSAINESESELERMLAVLRWTFTKDSKFIHGPICKPYNSVLGEQFRCWYDVDPIKIDPITGEFNQYETTSEDSTSLTEKHNEERTSTVTTSNTNEHNSRNNSSNHNKEKENRVVFLNEQVSHHPPISCFWYESRNRSNQVLVQSYGVDQISAKFTGTSLKVFPGELNKGIFVRLPNRDEEYQITHPTATITGLLRASPYVIISDYTYITCRNSNGDGNGKLRAMINYLEESWIGKPKFLIEGIIYEINDKINEPMEYTKIKQVPNELIKVRFKGNWREKIEYEILGSENENSTNSKLLIDLSILKPLDKSIKLEQDQEINESRKFWKDLTFLIKSKNFSEATKLKLNIEQTQRDLVKKRENNQKSNFLPKLFDNSIWKENGKPLLIESGSVALQKEFDYVFS</sequence>
<dbReference type="OrthoDB" id="48057at2759"/>
<dbReference type="GO" id="GO:0005829">
    <property type="term" value="C:cytosol"/>
    <property type="evidence" value="ECO:0007669"/>
    <property type="project" value="TreeGrafter"/>
</dbReference>
<feature type="compositionally biased region" description="Low complexity" evidence="3">
    <location>
        <begin position="202"/>
        <end position="217"/>
    </location>
</feature>
<feature type="compositionally biased region" description="Low complexity" evidence="3">
    <location>
        <begin position="180"/>
        <end position="189"/>
    </location>
</feature>
<feature type="region of interest" description="Disordered" evidence="3">
    <location>
        <begin position="179"/>
        <end position="221"/>
    </location>
</feature>
<dbReference type="PANTHER" id="PTHR10972">
    <property type="entry name" value="OXYSTEROL-BINDING PROTEIN-RELATED"/>
    <property type="match status" value="1"/>
</dbReference>
<dbReference type="InterPro" id="IPR018494">
    <property type="entry name" value="Oxysterol-bd_CS"/>
</dbReference>
<dbReference type="AlphaFoldDB" id="A0A9P6NA43"/>
<protein>
    <recommendedName>
        <fullName evidence="6">Oxysterol-binding protein</fullName>
    </recommendedName>
</protein>
<feature type="compositionally biased region" description="Polar residues" evidence="3">
    <location>
        <begin position="10"/>
        <end position="40"/>
    </location>
</feature>
<dbReference type="EMBL" id="MU167370">
    <property type="protein sequence ID" value="KAG0141807.1"/>
    <property type="molecule type" value="Genomic_DNA"/>
</dbReference>
<evidence type="ECO:0000313" key="4">
    <source>
        <dbReference type="EMBL" id="KAG0141807.1"/>
    </source>
</evidence>